<comment type="caution">
    <text evidence="2">The sequence shown here is derived from an EMBL/GenBank/DDBJ whole genome shotgun (WGS) entry which is preliminary data.</text>
</comment>
<proteinExistence type="predicted"/>
<reference evidence="2 3" key="1">
    <citation type="submission" date="2019-03" db="EMBL/GenBank/DDBJ databases">
        <title>Draft genome sequences of novel Actinobacteria.</title>
        <authorList>
            <person name="Sahin N."/>
            <person name="Ay H."/>
            <person name="Saygin H."/>
        </authorList>
    </citation>
    <scope>NUCLEOTIDE SEQUENCE [LARGE SCALE GENOMIC DNA]</scope>
    <source>
        <strain evidence="2 3">JCM 30547</strain>
    </source>
</reference>
<keyword evidence="1" id="KW-1133">Transmembrane helix</keyword>
<feature type="transmembrane region" description="Helical" evidence="1">
    <location>
        <begin position="73"/>
        <end position="95"/>
    </location>
</feature>
<evidence type="ECO:0000313" key="2">
    <source>
        <dbReference type="EMBL" id="TDC17916.1"/>
    </source>
</evidence>
<dbReference type="OrthoDB" id="3831145at2"/>
<evidence type="ECO:0000313" key="3">
    <source>
        <dbReference type="Proteomes" id="UP000295075"/>
    </source>
</evidence>
<keyword evidence="3" id="KW-1185">Reference proteome</keyword>
<keyword evidence="1" id="KW-0812">Transmembrane</keyword>
<accession>A0A4V2XNE8</accession>
<feature type="transmembrane region" description="Helical" evidence="1">
    <location>
        <begin position="147"/>
        <end position="171"/>
    </location>
</feature>
<dbReference type="Proteomes" id="UP000295075">
    <property type="component" value="Unassembled WGS sequence"/>
</dbReference>
<dbReference type="AlphaFoldDB" id="A0A4V2XNE8"/>
<feature type="transmembrane region" description="Helical" evidence="1">
    <location>
        <begin position="107"/>
        <end position="127"/>
    </location>
</feature>
<dbReference type="EMBL" id="SMKA01000260">
    <property type="protein sequence ID" value="TDC17916.1"/>
    <property type="molecule type" value="Genomic_DNA"/>
</dbReference>
<organism evidence="2 3">
    <name type="scientific">Kribbella albertanoniae</name>
    <dbReference type="NCBI Taxonomy" id="1266829"/>
    <lineage>
        <taxon>Bacteria</taxon>
        <taxon>Bacillati</taxon>
        <taxon>Actinomycetota</taxon>
        <taxon>Actinomycetes</taxon>
        <taxon>Propionibacteriales</taxon>
        <taxon>Kribbellaceae</taxon>
        <taxon>Kribbella</taxon>
    </lineage>
</organism>
<feature type="transmembrane region" description="Helical" evidence="1">
    <location>
        <begin position="20"/>
        <end position="43"/>
    </location>
</feature>
<name>A0A4V2XNE8_9ACTN</name>
<dbReference type="RefSeq" id="WP_132414240.1">
    <property type="nucleotide sequence ID" value="NZ_SMKA01000260.1"/>
</dbReference>
<protein>
    <submittedName>
        <fullName evidence="2">Uncharacterized protein</fullName>
    </submittedName>
</protein>
<sequence>MTSPPRSYDLTGRRPAAVEIAFWIAAVVPPLATVLNVAAFVVVKRAVDNVFGTTGGDAQASMVELRDKVNGPLLGFFIFYTVAHLLLSALWILLGLKLRGGRHSARITLTVFASVWALSSLVALIQGDTQDFMTGNVPPFFEFPSSYLVLDYTRSALALLAMATFIPLVFLSPSNRYFEHANVAPGKQAARGSLQGKGE</sequence>
<gene>
    <name evidence="2" type="ORF">E1261_36155</name>
</gene>
<keyword evidence="1" id="KW-0472">Membrane</keyword>
<evidence type="ECO:0000256" key="1">
    <source>
        <dbReference type="SAM" id="Phobius"/>
    </source>
</evidence>